<comment type="subcellular location">
    <subcellularLocation>
        <location evidence="1">Nucleus</location>
    </subcellularLocation>
</comment>
<dbReference type="Gene3D" id="4.10.1060.10">
    <property type="entry name" value="Zinc finger, RanBP2-type"/>
    <property type="match status" value="2"/>
</dbReference>
<evidence type="ECO:0000313" key="12">
    <source>
        <dbReference type="Proteomes" id="UP000734854"/>
    </source>
</evidence>
<comment type="similarity">
    <text evidence="2">Belongs to the Mediator complex subunit 17 family.</text>
</comment>
<dbReference type="SUPFAM" id="SSF90209">
    <property type="entry name" value="Ran binding protein zinc finger-like"/>
    <property type="match status" value="2"/>
</dbReference>
<comment type="caution">
    <text evidence="11">The sequence shown here is derived from an EMBL/GenBank/DDBJ whole genome shotgun (WGS) entry which is preliminary data.</text>
</comment>
<dbReference type="GO" id="GO:0003712">
    <property type="term" value="F:transcription coregulator activity"/>
    <property type="evidence" value="ECO:0007669"/>
    <property type="project" value="InterPro"/>
</dbReference>
<evidence type="ECO:0000256" key="3">
    <source>
        <dbReference type="ARBA" id="ARBA00022723"/>
    </source>
</evidence>
<dbReference type="InterPro" id="IPR036443">
    <property type="entry name" value="Znf_RanBP2_sf"/>
</dbReference>
<keyword evidence="4 9" id="KW-0863">Zinc-finger</keyword>
<dbReference type="Proteomes" id="UP000734854">
    <property type="component" value="Unassembled WGS sequence"/>
</dbReference>
<evidence type="ECO:0000256" key="5">
    <source>
        <dbReference type="ARBA" id="ARBA00022833"/>
    </source>
</evidence>
<keyword evidence="12" id="KW-1185">Reference proteome</keyword>
<dbReference type="InterPro" id="IPR019313">
    <property type="entry name" value="Mediator_Med17"/>
</dbReference>
<dbReference type="PANTHER" id="PTHR13114">
    <property type="entry name" value="MEDIATOR OF RNA POLYMERASE II TRANSCRIPTION SUBUNIT 17"/>
    <property type="match status" value="1"/>
</dbReference>
<keyword evidence="7" id="KW-0804">Transcription</keyword>
<dbReference type="Pfam" id="PF00641">
    <property type="entry name" value="Zn_ribbon_RanBP"/>
    <property type="match status" value="1"/>
</dbReference>
<keyword evidence="8" id="KW-0539">Nucleus</keyword>
<dbReference type="InterPro" id="IPR001876">
    <property type="entry name" value="Znf_RanBP2"/>
</dbReference>
<sequence length="798" mass="88530">MSGGMSRKPGDWVCRSCEYVNFCRRDSCQRCGEHKLGVERLDYTSIGGSWDVKPGDWYCSACRVHNYANRPSCFKCGASKDDSASAIASSWGFRCDTASGAANCSSSWKSGDWICSRTHRPGESSPASRSKAMEEGGRRRISIDLDRLPIKRLDAIDEIGNEQFPPCASFPLICLLTDVAGAPRPELLPPCRDVSHEEKRLGMIRRIDFSSIVADSVGTRKKQKTTPKEAAPAPQQAWPWQGFVENLQLAHQELSVIIDLINTVEANDAVAVSGMQRPKQLPNETLSDLAVSAATKLQRLRNLGRYFKQSSKALELKVSREARFYGSLIRLQQHWKLKRQRVLAGPGSDGFSFDLLDNTSSDTTMLSRPLPNALVRIVRENAGLLAIQRPPKSFRCISISYTGTNFSSRSKKPLKGNIYNSVENPQANKKEALTDEDVNSWVKDTHSVLREIHQSIFLEQVFDRVNHESYCTSPGIHVTGMLEDLLQLAVGQDTSICMSLVSVKKEDDFLDSRGLSQKGNNGFTHSDSSALVVNNEKDEFNQNNLEVPSPVGLEIYLVHIFHKNSLVRLKEKNFSASRVAVTGHAATESCGLTHFCKTVAHRIFSTKVLAEIERLVSRIPYVQLLSHPPWHSRTSSWPQIHTKIVVKDDQVTVSGEGALGTLCSFGISADGSSMDSYGCDLDDLPLILLQQIAGQIIRWLHDEALIVGMKVSRDFLCLYLELDQGDMLGLVARVDPDDVNGCISWWMIMEDGMADDGKFSTNSGEYKNRRFLGHLSLEALYSMLMDLVNVSTNSLGGS</sequence>
<evidence type="ECO:0000256" key="9">
    <source>
        <dbReference type="PROSITE-ProRule" id="PRU00322"/>
    </source>
</evidence>
<dbReference type="PANTHER" id="PTHR13114:SF7">
    <property type="entry name" value="MEDIATOR OF RNA POLYMERASE II TRANSCRIPTION SUBUNIT 17"/>
    <property type="match status" value="1"/>
</dbReference>
<evidence type="ECO:0000256" key="7">
    <source>
        <dbReference type="ARBA" id="ARBA00023163"/>
    </source>
</evidence>
<accession>A0A8J5KIE9</accession>
<dbReference type="GO" id="GO:0070847">
    <property type="term" value="C:core mediator complex"/>
    <property type="evidence" value="ECO:0007669"/>
    <property type="project" value="TreeGrafter"/>
</dbReference>
<feature type="domain" description="RanBP2-type" evidence="10">
    <location>
        <begin position="53"/>
        <end position="82"/>
    </location>
</feature>
<dbReference type="EMBL" id="JACMSC010000016">
    <property type="protein sequence ID" value="KAG6480782.1"/>
    <property type="molecule type" value="Genomic_DNA"/>
</dbReference>
<dbReference type="AlphaFoldDB" id="A0A8J5KIE9"/>
<feature type="domain" description="RanBP2-type" evidence="10">
    <location>
        <begin position="8"/>
        <end position="37"/>
    </location>
</feature>
<proteinExistence type="inferred from homology"/>
<dbReference type="GO" id="GO:0006357">
    <property type="term" value="P:regulation of transcription by RNA polymerase II"/>
    <property type="evidence" value="ECO:0007669"/>
    <property type="project" value="InterPro"/>
</dbReference>
<gene>
    <name evidence="11" type="ORF">ZIOFF_057368</name>
</gene>
<dbReference type="PROSITE" id="PS01358">
    <property type="entry name" value="ZF_RANBP2_1"/>
    <property type="match status" value="2"/>
</dbReference>
<evidence type="ECO:0000256" key="1">
    <source>
        <dbReference type="ARBA" id="ARBA00004123"/>
    </source>
</evidence>
<name>A0A8J5KIE9_ZINOF</name>
<keyword evidence="5" id="KW-0862">Zinc</keyword>
<evidence type="ECO:0000259" key="10">
    <source>
        <dbReference type="PROSITE" id="PS50199"/>
    </source>
</evidence>
<evidence type="ECO:0000256" key="8">
    <source>
        <dbReference type="ARBA" id="ARBA00023242"/>
    </source>
</evidence>
<evidence type="ECO:0000313" key="11">
    <source>
        <dbReference type="EMBL" id="KAG6480782.1"/>
    </source>
</evidence>
<reference evidence="11 12" key="1">
    <citation type="submission" date="2020-08" db="EMBL/GenBank/DDBJ databases">
        <title>Plant Genome Project.</title>
        <authorList>
            <person name="Zhang R.-G."/>
        </authorList>
    </citation>
    <scope>NUCLEOTIDE SEQUENCE [LARGE SCALE GENOMIC DNA]</scope>
    <source>
        <tissue evidence="11">Rhizome</tissue>
    </source>
</reference>
<keyword evidence="6" id="KW-0805">Transcription regulation</keyword>
<evidence type="ECO:0000256" key="6">
    <source>
        <dbReference type="ARBA" id="ARBA00023015"/>
    </source>
</evidence>
<evidence type="ECO:0000256" key="4">
    <source>
        <dbReference type="ARBA" id="ARBA00022771"/>
    </source>
</evidence>
<dbReference type="GO" id="GO:0016592">
    <property type="term" value="C:mediator complex"/>
    <property type="evidence" value="ECO:0007669"/>
    <property type="project" value="InterPro"/>
</dbReference>
<dbReference type="PROSITE" id="PS50199">
    <property type="entry name" value="ZF_RANBP2_2"/>
    <property type="match status" value="2"/>
</dbReference>
<protein>
    <recommendedName>
        <fullName evidence="10">RanBP2-type domain-containing protein</fullName>
    </recommendedName>
</protein>
<dbReference type="SMART" id="SM00547">
    <property type="entry name" value="ZnF_RBZ"/>
    <property type="match status" value="2"/>
</dbReference>
<dbReference type="GO" id="GO:0008270">
    <property type="term" value="F:zinc ion binding"/>
    <property type="evidence" value="ECO:0007669"/>
    <property type="project" value="UniProtKB-KW"/>
</dbReference>
<organism evidence="11 12">
    <name type="scientific">Zingiber officinale</name>
    <name type="common">Ginger</name>
    <name type="synonym">Amomum zingiber</name>
    <dbReference type="NCBI Taxonomy" id="94328"/>
    <lineage>
        <taxon>Eukaryota</taxon>
        <taxon>Viridiplantae</taxon>
        <taxon>Streptophyta</taxon>
        <taxon>Embryophyta</taxon>
        <taxon>Tracheophyta</taxon>
        <taxon>Spermatophyta</taxon>
        <taxon>Magnoliopsida</taxon>
        <taxon>Liliopsida</taxon>
        <taxon>Zingiberales</taxon>
        <taxon>Zingiberaceae</taxon>
        <taxon>Zingiber</taxon>
    </lineage>
</organism>
<evidence type="ECO:0000256" key="2">
    <source>
        <dbReference type="ARBA" id="ARBA00005635"/>
    </source>
</evidence>
<keyword evidence="3" id="KW-0479">Metal-binding</keyword>